<evidence type="ECO:0000259" key="1">
    <source>
        <dbReference type="Pfam" id="PF09537"/>
    </source>
</evidence>
<protein>
    <submittedName>
        <fullName evidence="2">DUF2383 domain-containing protein</fullName>
    </submittedName>
</protein>
<dbReference type="InterPro" id="IPR012347">
    <property type="entry name" value="Ferritin-like"/>
</dbReference>
<dbReference type="RefSeq" id="WP_166247678.1">
    <property type="nucleotide sequence ID" value="NZ_CP049616.1"/>
</dbReference>
<keyword evidence="3" id="KW-1185">Reference proteome</keyword>
<dbReference type="EMBL" id="CP049616">
    <property type="protein sequence ID" value="QII44017.1"/>
    <property type="molecule type" value="Genomic_DNA"/>
</dbReference>
<evidence type="ECO:0000313" key="2">
    <source>
        <dbReference type="EMBL" id="QII44017.1"/>
    </source>
</evidence>
<organism evidence="2 3">
    <name type="scientific">Flagellimonas oceani</name>
    <dbReference type="NCBI Taxonomy" id="2698672"/>
    <lineage>
        <taxon>Bacteria</taxon>
        <taxon>Pseudomonadati</taxon>
        <taxon>Bacteroidota</taxon>
        <taxon>Flavobacteriia</taxon>
        <taxon>Flavobacteriales</taxon>
        <taxon>Flavobacteriaceae</taxon>
        <taxon>Flagellimonas</taxon>
    </lineage>
</organism>
<proteinExistence type="predicted"/>
<evidence type="ECO:0000313" key="3">
    <source>
        <dbReference type="Proteomes" id="UP000502928"/>
    </source>
</evidence>
<dbReference type="Pfam" id="PF09537">
    <property type="entry name" value="DUF2383"/>
    <property type="match status" value="1"/>
</dbReference>
<name>A0A6G7J0J5_9FLAO</name>
<dbReference type="AlphaFoldDB" id="A0A6G7J0J5"/>
<dbReference type="InterPro" id="IPR019052">
    <property type="entry name" value="DUF2383"/>
</dbReference>
<sequence length="150" mass="17169">MDESPTMGKKLNNLLEKIYSTENGFDKASKRAVSAALKNFFLEKASERCRFGHQLKTEMMKFNQQILMNVGSAGTLHESWTDVMAFFSSNNDESMFEEAIMAEKAVLDEYRGVLEEIGLLPSTELLIRRQMNKISHDLTIIRRLEDIGQK</sequence>
<accession>A0A6G7J0J5</accession>
<reference evidence="2 3" key="1">
    <citation type="submission" date="2020-02" db="EMBL/GenBank/DDBJ databases">
        <title>Complete genome of Muricauda sp. 501str8.</title>
        <authorList>
            <person name="Dong B."/>
            <person name="Zhu S."/>
            <person name="Yang J."/>
            <person name="Chen J."/>
        </authorList>
    </citation>
    <scope>NUCLEOTIDE SEQUENCE [LARGE SCALE GENOMIC DNA]</scope>
    <source>
        <strain evidence="2 3">501str8</strain>
    </source>
</reference>
<dbReference type="KEGG" id="mut:GVT53_04795"/>
<dbReference type="Proteomes" id="UP000502928">
    <property type="component" value="Chromosome"/>
</dbReference>
<dbReference type="Gene3D" id="1.20.1260.10">
    <property type="match status" value="1"/>
</dbReference>
<feature type="domain" description="DUF2383" evidence="1">
    <location>
        <begin position="9"/>
        <end position="116"/>
    </location>
</feature>
<gene>
    <name evidence="2" type="ORF">GVT53_04795</name>
</gene>